<sequence length="199" mass="23258">MKQNDKLIEKFLNQYKELEQAVRKIYGENYTVWDYENNQIDIEDKPLLTQCRSLRNFIVHNPNKNYYLIPTEDAIIFLKELTDKILSSVLSCKDKMLRLRKFYTEKDKIYDVACACKSNNSYMVPIIDDNKIVLGIFNTNVLLNAVINEISVKKTIKYVTLDKNFITVKPTLPYEECPNCAYVTEDGTKNTKLLGVIYK</sequence>
<dbReference type="RefSeq" id="WP_117718124.1">
    <property type="nucleotide sequence ID" value="NZ_QSTP01000001.1"/>
</dbReference>
<feature type="coiled-coil region" evidence="1">
    <location>
        <begin position="1"/>
        <end position="28"/>
    </location>
</feature>
<dbReference type="Proteomes" id="UP000260758">
    <property type="component" value="Unassembled WGS sequence"/>
</dbReference>
<dbReference type="InterPro" id="IPR046342">
    <property type="entry name" value="CBS_dom_sf"/>
</dbReference>
<proteinExistence type="predicted"/>
<evidence type="ECO:0000256" key="1">
    <source>
        <dbReference type="SAM" id="Coils"/>
    </source>
</evidence>
<reference evidence="2 3" key="1">
    <citation type="submission" date="2018-08" db="EMBL/GenBank/DDBJ databases">
        <title>A genome reference for cultivated species of the human gut microbiota.</title>
        <authorList>
            <person name="Zou Y."/>
            <person name="Xue W."/>
            <person name="Luo G."/>
        </authorList>
    </citation>
    <scope>NUCLEOTIDE SEQUENCE [LARGE SCALE GENOMIC DNA]</scope>
    <source>
        <strain evidence="2 3">OM07-13</strain>
    </source>
</reference>
<evidence type="ECO:0008006" key="4">
    <source>
        <dbReference type="Google" id="ProtNLM"/>
    </source>
</evidence>
<name>A0A3E4YKS7_9FIRM</name>
<accession>A0A3E4YKS7</accession>
<dbReference type="SUPFAM" id="SSF54631">
    <property type="entry name" value="CBS-domain pair"/>
    <property type="match status" value="1"/>
</dbReference>
<keyword evidence="1" id="KW-0175">Coiled coil</keyword>
<organism evidence="2 3">
    <name type="scientific">Agathobacter rectalis</name>
    <dbReference type="NCBI Taxonomy" id="39491"/>
    <lineage>
        <taxon>Bacteria</taxon>
        <taxon>Bacillati</taxon>
        <taxon>Bacillota</taxon>
        <taxon>Clostridia</taxon>
        <taxon>Lachnospirales</taxon>
        <taxon>Lachnospiraceae</taxon>
        <taxon>Agathobacter</taxon>
    </lineage>
</organism>
<evidence type="ECO:0000313" key="2">
    <source>
        <dbReference type="EMBL" id="RGM75366.1"/>
    </source>
</evidence>
<dbReference type="EMBL" id="QSTP01000001">
    <property type="protein sequence ID" value="RGM75366.1"/>
    <property type="molecule type" value="Genomic_DNA"/>
</dbReference>
<protein>
    <recommendedName>
        <fullName evidence="4">CBS domain-containing protein</fullName>
    </recommendedName>
</protein>
<dbReference type="AlphaFoldDB" id="A0A3E4YKS7"/>
<comment type="caution">
    <text evidence="2">The sequence shown here is derived from an EMBL/GenBank/DDBJ whole genome shotgun (WGS) entry which is preliminary data.</text>
</comment>
<gene>
    <name evidence="2" type="ORF">DXB99_02245</name>
</gene>
<evidence type="ECO:0000313" key="3">
    <source>
        <dbReference type="Proteomes" id="UP000260758"/>
    </source>
</evidence>